<feature type="region of interest" description="Disordered" evidence="1">
    <location>
        <begin position="89"/>
        <end position="163"/>
    </location>
</feature>
<gene>
    <name evidence="4" type="primary">LOC117367358</name>
</gene>
<dbReference type="InParanoid" id="A0A6P8SAY1"/>
<dbReference type="OrthoDB" id="9909858at2759"/>
<name>A0A6P8SAY1_GEOSA</name>
<dbReference type="KEGG" id="gsh:117367358"/>
<proteinExistence type="predicted"/>
<evidence type="ECO:0000259" key="2">
    <source>
        <dbReference type="Pfam" id="PF13873"/>
    </source>
</evidence>
<organism evidence="3 4">
    <name type="scientific">Geotrypetes seraphini</name>
    <name type="common">Gaboon caecilian</name>
    <name type="synonym">Caecilia seraphini</name>
    <dbReference type="NCBI Taxonomy" id="260995"/>
    <lineage>
        <taxon>Eukaryota</taxon>
        <taxon>Metazoa</taxon>
        <taxon>Chordata</taxon>
        <taxon>Craniata</taxon>
        <taxon>Vertebrata</taxon>
        <taxon>Euteleostomi</taxon>
        <taxon>Amphibia</taxon>
        <taxon>Gymnophiona</taxon>
        <taxon>Geotrypetes</taxon>
    </lineage>
</organism>
<sequence length="274" mass="30778">MEEQFGHRGRKPNFTERDVLYLTELFSVNENLLFPNEGKKRDIFIMDSAWRTLQRQFNERASFPRTVEDLKKRARQLRHHHQDWVDKVRANLDKTPDVRPEEEEAVAAAPAPIPPNYLSRWRIQSHSPSPQDGHSPPHSQIPMAKRPRPTPAPSFPMPGSPSSPLLPHSPLNLYCPVHCSIKHCQPHPASLPSVHVHCSTSPLPVSHPVHCATSPPPACVDRATSPIPTNPDLELARELREAAQLLRKGGNMLVQLSQVLEHIASYVAPSVARP</sequence>
<feature type="compositionally biased region" description="Pro residues" evidence="1">
    <location>
        <begin position="149"/>
        <end position="161"/>
    </location>
</feature>
<evidence type="ECO:0000256" key="1">
    <source>
        <dbReference type="SAM" id="MobiDB-lite"/>
    </source>
</evidence>
<protein>
    <submittedName>
        <fullName evidence="4">Max-binding protein MNT-like</fullName>
    </submittedName>
</protein>
<dbReference type="RefSeq" id="XP_033815730.1">
    <property type="nucleotide sequence ID" value="XM_033959839.1"/>
</dbReference>
<accession>A0A6P8SAY1</accession>
<dbReference type="Proteomes" id="UP000515159">
    <property type="component" value="Chromosome 1"/>
</dbReference>
<dbReference type="InterPro" id="IPR028002">
    <property type="entry name" value="Myb_DNA-bind_5"/>
</dbReference>
<evidence type="ECO:0000313" key="4">
    <source>
        <dbReference type="RefSeq" id="XP_033815730.1"/>
    </source>
</evidence>
<dbReference type="AlphaFoldDB" id="A0A6P8SAY1"/>
<feature type="compositionally biased region" description="Basic and acidic residues" evidence="1">
    <location>
        <begin position="89"/>
        <end position="99"/>
    </location>
</feature>
<feature type="domain" description="Myb/SANT-like DNA-binding" evidence="2">
    <location>
        <begin position="10"/>
        <end position="79"/>
    </location>
</feature>
<keyword evidence="3" id="KW-1185">Reference proteome</keyword>
<feature type="compositionally biased region" description="Polar residues" evidence="1">
    <location>
        <begin position="122"/>
        <end position="132"/>
    </location>
</feature>
<evidence type="ECO:0000313" key="3">
    <source>
        <dbReference type="Proteomes" id="UP000515159"/>
    </source>
</evidence>
<reference evidence="4" key="1">
    <citation type="submission" date="2025-08" db="UniProtKB">
        <authorList>
            <consortium name="RefSeq"/>
        </authorList>
    </citation>
    <scope>IDENTIFICATION</scope>
</reference>
<dbReference type="GeneID" id="117367358"/>
<dbReference type="Pfam" id="PF13873">
    <property type="entry name" value="Myb_DNA-bind_5"/>
    <property type="match status" value="1"/>
</dbReference>